<feature type="transmembrane region" description="Helical" evidence="5">
    <location>
        <begin position="113"/>
        <end position="133"/>
    </location>
</feature>
<comment type="subcellular location">
    <subcellularLocation>
        <location evidence="1">Membrane</location>
        <topology evidence="1">Multi-pass membrane protein</topology>
    </subcellularLocation>
</comment>
<organism evidence="6 7">
    <name type="scientific">Cnuella takakiae</name>
    <dbReference type="NCBI Taxonomy" id="1302690"/>
    <lineage>
        <taxon>Bacteria</taxon>
        <taxon>Pseudomonadati</taxon>
        <taxon>Bacteroidota</taxon>
        <taxon>Chitinophagia</taxon>
        <taxon>Chitinophagales</taxon>
        <taxon>Chitinophagaceae</taxon>
        <taxon>Cnuella</taxon>
    </lineage>
</organism>
<sequence>MVWQTCYLFHLPINSSLLGFTFFGTLCSYNFHWYFTPAAFGGSNKTAWSGRNKPVHATLFLIALVGALYCTWLLRAHWGWLLLTAFVTFLYSAPKVPHNWALHLQKIAVGKTIFLAFAWAHVTALLPLLVYNADQSDKAVFFVVNRFFLIYAICILFDYRDRESDRKEGIRSLLTWLEHEGILILFWTIMVAFGLSGILLYGQGMPLVSVVALSIPGLIVAGLQPYSMRHSGDYHYYFVLDGLMAFSVPLVALLDYGP</sequence>
<dbReference type="AlphaFoldDB" id="A0A1M4UUS0"/>
<dbReference type="Gene3D" id="1.20.120.1780">
    <property type="entry name" value="UbiA prenyltransferase"/>
    <property type="match status" value="1"/>
</dbReference>
<keyword evidence="3 5" id="KW-1133">Transmembrane helix</keyword>
<keyword evidence="4 5" id="KW-0472">Membrane</keyword>
<dbReference type="GO" id="GO:0016020">
    <property type="term" value="C:membrane"/>
    <property type="evidence" value="ECO:0007669"/>
    <property type="project" value="UniProtKB-SubCell"/>
</dbReference>
<feature type="transmembrane region" description="Helical" evidence="5">
    <location>
        <begin position="17"/>
        <end position="35"/>
    </location>
</feature>
<feature type="transmembrane region" description="Helical" evidence="5">
    <location>
        <begin position="139"/>
        <end position="159"/>
    </location>
</feature>
<evidence type="ECO:0000256" key="2">
    <source>
        <dbReference type="ARBA" id="ARBA00022692"/>
    </source>
</evidence>
<dbReference type="Pfam" id="PF01040">
    <property type="entry name" value="UbiA"/>
    <property type="match status" value="1"/>
</dbReference>
<dbReference type="STRING" id="1302690.BUE76_13405"/>
<keyword evidence="2 5" id="KW-0812">Transmembrane</keyword>
<keyword evidence="6" id="KW-0808">Transferase</keyword>
<feature type="transmembrane region" description="Helical" evidence="5">
    <location>
        <begin position="55"/>
        <end position="74"/>
    </location>
</feature>
<name>A0A1M4UUS0_9BACT</name>
<accession>A0A1M4UUS0</accession>
<keyword evidence="7" id="KW-1185">Reference proteome</keyword>
<evidence type="ECO:0000256" key="5">
    <source>
        <dbReference type="SAM" id="Phobius"/>
    </source>
</evidence>
<evidence type="ECO:0000313" key="7">
    <source>
        <dbReference type="Proteomes" id="UP000184368"/>
    </source>
</evidence>
<protein>
    <submittedName>
        <fullName evidence="6">UbiA prenyltransferase family protein</fullName>
    </submittedName>
</protein>
<gene>
    <name evidence="6" type="ORF">SAMN05444008_10258</name>
</gene>
<feature type="transmembrane region" description="Helical" evidence="5">
    <location>
        <begin position="80"/>
        <end position="101"/>
    </location>
</feature>
<evidence type="ECO:0000256" key="1">
    <source>
        <dbReference type="ARBA" id="ARBA00004141"/>
    </source>
</evidence>
<feature type="transmembrane region" description="Helical" evidence="5">
    <location>
        <begin position="207"/>
        <end position="224"/>
    </location>
</feature>
<reference evidence="6 7" key="1">
    <citation type="submission" date="2016-11" db="EMBL/GenBank/DDBJ databases">
        <authorList>
            <person name="Jaros S."/>
            <person name="Januszkiewicz K."/>
            <person name="Wedrychowicz H."/>
        </authorList>
    </citation>
    <scope>NUCLEOTIDE SEQUENCE [LARGE SCALE GENOMIC DNA]</scope>
    <source>
        <strain evidence="6 7">DSM 26897</strain>
    </source>
</reference>
<evidence type="ECO:0000256" key="4">
    <source>
        <dbReference type="ARBA" id="ARBA00023136"/>
    </source>
</evidence>
<dbReference type="InterPro" id="IPR000537">
    <property type="entry name" value="UbiA_prenyltransferase"/>
</dbReference>
<proteinExistence type="predicted"/>
<evidence type="ECO:0000256" key="3">
    <source>
        <dbReference type="ARBA" id="ARBA00022989"/>
    </source>
</evidence>
<dbReference type="EMBL" id="FQUO01000002">
    <property type="protein sequence ID" value="SHE60428.1"/>
    <property type="molecule type" value="Genomic_DNA"/>
</dbReference>
<feature type="transmembrane region" description="Helical" evidence="5">
    <location>
        <begin position="180"/>
        <end position="201"/>
    </location>
</feature>
<feature type="transmembrane region" description="Helical" evidence="5">
    <location>
        <begin position="236"/>
        <end position="254"/>
    </location>
</feature>
<dbReference type="Proteomes" id="UP000184368">
    <property type="component" value="Unassembled WGS sequence"/>
</dbReference>
<dbReference type="GO" id="GO:0016765">
    <property type="term" value="F:transferase activity, transferring alkyl or aryl (other than methyl) groups"/>
    <property type="evidence" value="ECO:0007669"/>
    <property type="project" value="InterPro"/>
</dbReference>
<evidence type="ECO:0000313" key="6">
    <source>
        <dbReference type="EMBL" id="SHE60428.1"/>
    </source>
</evidence>